<dbReference type="EMBL" id="JAHRIO010012654">
    <property type="protein sequence ID" value="MEQ2162848.1"/>
    <property type="molecule type" value="Genomic_DNA"/>
</dbReference>
<sequence>MLVLSSLALVLGTVILILNVYSNRRKKVVCVLKSYAPRPEMSVSGSPSTSERAALTEYARHYPQSSPTLQRGEIRIEWKDGTVTPLYEA</sequence>
<organism evidence="1 2">
    <name type="scientific">Goodea atripinnis</name>
    <dbReference type="NCBI Taxonomy" id="208336"/>
    <lineage>
        <taxon>Eukaryota</taxon>
        <taxon>Metazoa</taxon>
        <taxon>Chordata</taxon>
        <taxon>Craniata</taxon>
        <taxon>Vertebrata</taxon>
        <taxon>Euteleostomi</taxon>
        <taxon>Actinopterygii</taxon>
        <taxon>Neopterygii</taxon>
        <taxon>Teleostei</taxon>
        <taxon>Neoteleostei</taxon>
        <taxon>Acanthomorphata</taxon>
        <taxon>Ovalentaria</taxon>
        <taxon>Atherinomorphae</taxon>
        <taxon>Cyprinodontiformes</taxon>
        <taxon>Goodeidae</taxon>
        <taxon>Goodea</taxon>
    </lineage>
</organism>
<dbReference type="Proteomes" id="UP001476798">
    <property type="component" value="Unassembled WGS sequence"/>
</dbReference>
<evidence type="ECO:0000313" key="1">
    <source>
        <dbReference type="EMBL" id="MEQ2162848.1"/>
    </source>
</evidence>
<protein>
    <submittedName>
        <fullName evidence="1">Uncharacterized protein</fullName>
    </submittedName>
</protein>
<proteinExistence type="predicted"/>
<accession>A0ABV0MUR0</accession>
<gene>
    <name evidence="1" type="ORF">GOODEAATRI_024133</name>
</gene>
<name>A0ABV0MUR0_9TELE</name>
<reference evidence="1 2" key="1">
    <citation type="submission" date="2021-06" db="EMBL/GenBank/DDBJ databases">
        <authorList>
            <person name="Palmer J.M."/>
        </authorList>
    </citation>
    <scope>NUCLEOTIDE SEQUENCE [LARGE SCALE GENOMIC DNA]</scope>
    <source>
        <strain evidence="1 2">GA_2019</strain>
        <tissue evidence="1">Muscle</tissue>
    </source>
</reference>
<evidence type="ECO:0000313" key="2">
    <source>
        <dbReference type="Proteomes" id="UP001476798"/>
    </source>
</evidence>
<keyword evidence="2" id="KW-1185">Reference proteome</keyword>
<comment type="caution">
    <text evidence="1">The sequence shown here is derived from an EMBL/GenBank/DDBJ whole genome shotgun (WGS) entry which is preliminary data.</text>
</comment>
<dbReference type="PANTHER" id="PTHR36129:SF2">
    <property type="entry name" value="RICIN B LECTIN DOMAIN-CONTAINING PROTEIN"/>
    <property type="match status" value="1"/>
</dbReference>
<dbReference type="InterPro" id="IPR052678">
    <property type="entry name" value="OST-beta_subunit"/>
</dbReference>
<dbReference type="PANTHER" id="PTHR36129">
    <property type="entry name" value="ORGANIC SOLUTE TRANSPORTER SUBUNIT BETA-RELATED"/>
    <property type="match status" value="1"/>
</dbReference>